<feature type="transmembrane region" description="Helical" evidence="6">
    <location>
        <begin position="59"/>
        <end position="82"/>
    </location>
</feature>
<dbReference type="Pfam" id="PF07947">
    <property type="entry name" value="YhhN"/>
    <property type="match status" value="1"/>
</dbReference>
<comment type="caution">
    <text evidence="7">The sequence shown here is derived from an EMBL/GenBank/DDBJ whole genome shotgun (WGS) entry which is preliminary data.</text>
</comment>
<evidence type="ECO:0000313" key="8">
    <source>
        <dbReference type="EMBL" id="CAL6025652.1"/>
    </source>
</evidence>
<evidence type="ECO:0000256" key="6">
    <source>
        <dbReference type="SAM" id="Phobius"/>
    </source>
</evidence>
<keyword evidence="5 6" id="KW-0472">Membrane</keyword>
<dbReference type="EMBL" id="CATOUU010000062">
    <property type="protein sequence ID" value="CAI9914929.1"/>
    <property type="molecule type" value="Genomic_DNA"/>
</dbReference>
<reference evidence="8 9" key="2">
    <citation type="submission" date="2024-07" db="EMBL/GenBank/DDBJ databases">
        <authorList>
            <person name="Akdeniz Z."/>
        </authorList>
    </citation>
    <scope>NUCLEOTIDE SEQUENCE [LARGE SCALE GENOMIC DNA]</scope>
</reference>
<feature type="transmembrane region" description="Helical" evidence="6">
    <location>
        <begin position="123"/>
        <end position="142"/>
    </location>
</feature>
<dbReference type="EMBL" id="CAXDID020000100">
    <property type="protein sequence ID" value="CAL6025652.1"/>
    <property type="molecule type" value="Genomic_DNA"/>
</dbReference>
<sequence>MLKIIYCLIQTLLFAVLIYYRFSYPASFIQYCTAKFLMSGSFFIIALQYKQPLKMKLSLLFYAFGDVFIMYSAILGALSFSIGHLFCVLASKRISIMKLIIGFIASLPLPYYIYQQSKYEISFIYQLIFYLFSCAMPFVCYFGQKGGLAAILFFVSDHLIILDDYLVERRWQQVTLLGTYYIAVNYYAMMKKE</sequence>
<dbReference type="InterPro" id="IPR012506">
    <property type="entry name" value="TMEM86B-like"/>
</dbReference>
<dbReference type="Proteomes" id="UP001642409">
    <property type="component" value="Unassembled WGS sequence"/>
</dbReference>
<dbReference type="GO" id="GO:0016020">
    <property type="term" value="C:membrane"/>
    <property type="evidence" value="ECO:0007669"/>
    <property type="project" value="UniProtKB-SubCell"/>
</dbReference>
<accession>A0AA86N8G9</accession>
<evidence type="ECO:0000256" key="4">
    <source>
        <dbReference type="ARBA" id="ARBA00022989"/>
    </source>
</evidence>
<feature type="transmembrane region" description="Helical" evidence="6">
    <location>
        <begin position="5"/>
        <end position="22"/>
    </location>
</feature>
<organism evidence="7">
    <name type="scientific">Hexamita inflata</name>
    <dbReference type="NCBI Taxonomy" id="28002"/>
    <lineage>
        <taxon>Eukaryota</taxon>
        <taxon>Metamonada</taxon>
        <taxon>Diplomonadida</taxon>
        <taxon>Hexamitidae</taxon>
        <taxon>Hexamitinae</taxon>
        <taxon>Hexamita</taxon>
    </lineage>
</organism>
<evidence type="ECO:0000313" key="9">
    <source>
        <dbReference type="Proteomes" id="UP001642409"/>
    </source>
</evidence>
<dbReference type="AlphaFoldDB" id="A0AA86N8G9"/>
<feature type="transmembrane region" description="Helical" evidence="6">
    <location>
        <begin position="28"/>
        <end position="47"/>
    </location>
</feature>
<evidence type="ECO:0000256" key="1">
    <source>
        <dbReference type="ARBA" id="ARBA00004141"/>
    </source>
</evidence>
<evidence type="ECO:0000256" key="2">
    <source>
        <dbReference type="ARBA" id="ARBA00007375"/>
    </source>
</evidence>
<protein>
    <submittedName>
        <fullName evidence="7">YhhN-like protein</fullName>
    </submittedName>
    <submittedName>
        <fullName evidence="8">YhhN-like_protein</fullName>
    </submittedName>
</protein>
<gene>
    <name evidence="7" type="ORF">HINF_LOCUS2574</name>
    <name evidence="8" type="ORF">HINF_LOCUS30465</name>
</gene>
<keyword evidence="4 6" id="KW-1133">Transmembrane helix</keyword>
<evidence type="ECO:0000256" key="3">
    <source>
        <dbReference type="ARBA" id="ARBA00022692"/>
    </source>
</evidence>
<keyword evidence="3 6" id="KW-0812">Transmembrane</keyword>
<comment type="similarity">
    <text evidence="2">Belongs to the TMEM86 family.</text>
</comment>
<name>A0AA86N8G9_9EUKA</name>
<reference evidence="7" key="1">
    <citation type="submission" date="2023-06" db="EMBL/GenBank/DDBJ databases">
        <authorList>
            <person name="Kurt Z."/>
        </authorList>
    </citation>
    <scope>NUCLEOTIDE SEQUENCE</scope>
</reference>
<evidence type="ECO:0000256" key="5">
    <source>
        <dbReference type="ARBA" id="ARBA00023136"/>
    </source>
</evidence>
<keyword evidence="9" id="KW-1185">Reference proteome</keyword>
<proteinExistence type="inferred from homology"/>
<evidence type="ECO:0000313" key="7">
    <source>
        <dbReference type="EMBL" id="CAI9914929.1"/>
    </source>
</evidence>
<comment type="subcellular location">
    <subcellularLocation>
        <location evidence="1">Membrane</location>
        <topology evidence="1">Multi-pass membrane protein</topology>
    </subcellularLocation>
</comment>
<feature type="transmembrane region" description="Helical" evidence="6">
    <location>
        <begin position="94"/>
        <end position="114"/>
    </location>
</feature>